<dbReference type="InterPro" id="IPR001100">
    <property type="entry name" value="Pyr_nuc-diS_OxRdtase"/>
</dbReference>
<feature type="domain" description="FAD/NAD(P)-binding" evidence="7">
    <location>
        <begin position="8"/>
        <end position="324"/>
    </location>
</feature>
<dbReference type="GO" id="GO:0050660">
    <property type="term" value="F:flavin adenine dinucleotide binding"/>
    <property type="evidence" value="ECO:0007669"/>
    <property type="project" value="TreeGrafter"/>
</dbReference>
<sequence length="476" mass="50234">MAETLTPDICVIGGGVGGLSAATAAAAFGVPTVLIERDVLGGQHLNTGCVPTTALLAAAKRAAAARDSHAFGVKASGVEVDFAVIHRRIHDAIARLSPNGSVERLAGFGVRVIKGEAMFKDRRTVTVGDDVEIRARRFVLATGSRPVVPSIPGLDTGPYLTTDTVFALEQLPARLIIIGAGPAGVELAQGFRRLGSDVTLLGTGEALADSDPEAASIVLAQLEREGIVVKTGVALVHVSHISHSVALTIEIDGRQEMVEGSHLLIAADRKPATEGLGLDAARIKHDVSGIRVNGKLRTSNGRVYAIGDVAAGQPRCASAATYHAGLAVRNALFRLSPRVADSAVPSVVFTEPELARAGLTETQARQRKLKYRILRSPYHDNDRAQAEGRTHGQIKVIVDKKGTILGVTIVGAQAGETIAAWCLAIAQGMNIRAMLDVVLPSPTFAEIGKRVAIDFFAPNLTRPWVRRIITWLRILG</sequence>
<evidence type="ECO:0000256" key="5">
    <source>
        <dbReference type="PIRSR" id="PIRSR000350-3"/>
    </source>
</evidence>
<evidence type="ECO:0000256" key="1">
    <source>
        <dbReference type="ARBA" id="ARBA00007532"/>
    </source>
</evidence>
<keyword evidence="5" id="KW-0547">Nucleotide-binding</keyword>
<name>A0A346A0Y8_9HYPH</name>
<dbReference type="SUPFAM" id="SSF55424">
    <property type="entry name" value="FAD/NAD-linked reductases, dimerisation (C-terminal) domain"/>
    <property type="match status" value="1"/>
</dbReference>
<reference evidence="8 9" key="1">
    <citation type="submission" date="2018-07" db="EMBL/GenBank/DDBJ databases">
        <authorList>
            <person name="Quirk P.G."/>
            <person name="Krulwich T.A."/>
        </authorList>
    </citation>
    <scope>NUCLEOTIDE SEQUENCE [LARGE SCALE GENOMIC DNA]</scope>
    <source>
        <strain evidence="8 9">CC-BB4</strain>
    </source>
</reference>
<dbReference type="Proteomes" id="UP000254889">
    <property type="component" value="Chromosome"/>
</dbReference>
<gene>
    <name evidence="8" type="ORF">DW352_21305</name>
</gene>
<dbReference type="PANTHER" id="PTHR43014">
    <property type="entry name" value="MERCURIC REDUCTASE"/>
    <property type="match status" value="1"/>
</dbReference>
<dbReference type="OrthoDB" id="9781772at2"/>
<dbReference type="InterPro" id="IPR016156">
    <property type="entry name" value="FAD/NAD-linked_Rdtase_dimer_sf"/>
</dbReference>
<keyword evidence="9" id="KW-1185">Reference proteome</keyword>
<dbReference type="PRINTS" id="PR00411">
    <property type="entry name" value="PNDRDTASEI"/>
</dbReference>
<comment type="cofactor">
    <cofactor evidence="5">
        <name>FAD</name>
        <dbReference type="ChEBI" id="CHEBI:57692"/>
    </cofactor>
    <text evidence="5">Binds 1 FAD per subunit.</text>
</comment>
<dbReference type="FunFam" id="3.30.390.30:FF:000001">
    <property type="entry name" value="Dihydrolipoyl dehydrogenase"/>
    <property type="match status" value="1"/>
</dbReference>
<feature type="binding site" evidence="5">
    <location>
        <begin position="142"/>
        <end position="144"/>
    </location>
    <ligand>
        <name>FAD</name>
        <dbReference type="ChEBI" id="CHEBI:57692"/>
    </ligand>
</feature>
<dbReference type="AlphaFoldDB" id="A0A346A0Y8"/>
<evidence type="ECO:0000313" key="9">
    <source>
        <dbReference type="Proteomes" id="UP000254889"/>
    </source>
</evidence>
<keyword evidence="2" id="KW-0285">Flavoprotein</keyword>
<dbReference type="InterPro" id="IPR023753">
    <property type="entry name" value="FAD/NAD-binding_dom"/>
</dbReference>
<feature type="binding site" evidence="5">
    <location>
        <position position="308"/>
    </location>
    <ligand>
        <name>FAD</name>
        <dbReference type="ChEBI" id="CHEBI:57692"/>
    </ligand>
</feature>
<dbReference type="PRINTS" id="PR00368">
    <property type="entry name" value="FADPNR"/>
</dbReference>
<dbReference type="Gene3D" id="3.50.50.60">
    <property type="entry name" value="FAD/NAD(P)-binding domain"/>
    <property type="match status" value="2"/>
</dbReference>
<feature type="binding site" evidence="5">
    <location>
        <begin position="179"/>
        <end position="186"/>
    </location>
    <ligand>
        <name>NAD(+)</name>
        <dbReference type="ChEBI" id="CHEBI:57540"/>
    </ligand>
</feature>
<organism evidence="8 9">
    <name type="scientific">Pseudolabrys taiwanensis</name>
    <dbReference type="NCBI Taxonomy" id="331696"/>
    <lineage>
        <taxon>Bacteria</taxon>
        <taxon>Pseudomonadati</taxon>
        <taxon>Pseudomonadota</taxon>
        <taxon>Alphaproteobacteria</taxon>
        <taxon>Hyphomicrobiales</taxon>
        <taxon>Xanthobacteraceae</taxon>
        <taxon>Pseudolabrys</taxon>
    </lineage>
</organism>
<dbReference type="EMBL" id="CP031417">
    <property type="protein sequence ID" value="AXK82835.1"/>
    <property type="molecule type" value="Genomic_DNA"/>
</dbReference>
<keyword evidence="4" id="KW-0560">Oxidoreductase</keyword>
<dbReference type="GO" id="GO:0003955">
    <property type="term" value="F:NAD(P)H dehydrogenase (quinone) activity"/>
    <property type="evidence" value="ECO:0007669"/>
    <property type="project" value="TreeGrafter"/>
</dbReference>
<comment type="similarity">
    <text evidence="1">Belongs to the class-I pyridine nucleotide-disulfide oxidoreductase family.</text>
</comment>
<feature type="domain" description="Pyridine nucleotide-disulphide oxidoreductase dimerisation" evidence="6">
    <location>
        <begin position="344"/>
        <end position="448"/>
    </location>
</feature>
<evidence type="ECO:0000256" key="3">
    <source>
        <dbReference type="ARBA" id="ARBA00022827"/>
    </source>
</evidence>
<dbReference type="InterPro" id="IPR036188">
    <property type="entry name" value="FAD/NAD-bd_sf"/>
</dbReference>
<dbReference type="Pfam" id="PF02852">
    <property type="entry name" value="Pyr_redox_dim"/>
    <property type="match status" value="1"/>
</dbReference>
<evidence type="ECO:0000313" key="8">
    <source>
        <dbReference type="EMBL" id="AXK82835.1"/>
    </source>
</evidence>
<dbReference type="RefSeq" id="WP_115693214.1">
    <property type="nucleotide sequence ID" value="NZ_CP031417.1"/>
</dbReference>
<protein>
    <submittedName>
        <fullName evidence="8">FAD-dependent oxidoreductase</fullName>
    </submittedName>
</protein>
<dbReference type="Gene3D" id="3.30.390.30">
    <property type="match status" value="1"/>
</dbReference>
<proteinExistence type="inferred from homology"/>
<keyword evidence="3 5" id="KW-0274">FAD</keyword>
<dbReference type="SUPFAM" id="SSF51905">
    <property type="entry name" value="FAD/NAD(P)-binding domain"/>
    <property type="match status" value="1"/>
</dbReference>
<keyword evidence="5" id="KW-0520">NAD</keyword>
<evidence type="ECO:0000259" key="6">
    <source>
        <dbReference type="Pfam" id="PF02852"/>
    </source>
</evidence>
<dbReference type="KEGG" id="ptaw:DW352_21305"/>
<evidence type="ECO:0000259" key="7">
    <source>
        <dbReference type="Pfam" id="PF07992"/>
    </source>
</evidence>
<evidence type="ECO:0000256" key="4">
    <source>
        <dbReference type="ARBA" id="ARBA00023002"/>
    </source>
</evidence>
<dbReference type="Pfam" id="PF07992">
    <property type="entry name" value="Pyr_redox_2"/>
    <property type="match status" value="1"/>
</dbReference>
<dbReference type="PIRSF" id="PIRSF000350">
    <property type="entry name" value="Mercury_reductase_MerA"/>
    <property type="match status" value="1"/>
</dbReference>
<evidence type="ECO:0000256" key="2">
    <source>
        <dbReference type="ARBA" id="ARBA00022630"/>
    </source>
</evidence>
<accession>A0A346A0Y8</accession>
<dbReference type="InterPro" id="IPR004099">
    <property type="entry name" value="Pyr_nucl-diS_OxRdtase_dimer"/>
</dbReference>
<dbReference type="PANTHER" id="PTHR43014:SF2">
    <property type="entry name" value="MERCURIC REDUCTASE"/>
    <property type="match status" value="1"/>
</dbReference>